<sequence>MSFDDLLKELQGQKTIQEGQVTLDQLFHETFMSKHSAFSSFQAFLEKGSFQADTLDEIKNIPDELFDRHVARETDFADWKAMLDRANREYEAK</sequence>
<dbReference type="EMBL" id="JBHMAG010000018">
    <property type="protein sequence ID" value="MFB9755351.1"/>
    <property type="molecule type" value="Genomic_DNA"/>
</dbReference>
<organism evidence="1 2">
    <name type="scientific">Paenibacillus hodogayensis</name>
    <dbReference type="NCBI Taxonomy" id="279208"/>
    <lineage>
        <taxon>Bacteria</taxon>
        <taxon>Bacillati</taxon>
        <taxon>Bacillota</taxon>
        <taxon>Bacilli</taxon>
        <taxon>Bacillales</taxon>
        <taxon>Paenibacillaceae</taxon>
        <taxon>Paenibacillus</taxon>
    </lineage>
</organism>
<dbReference type="Proteomes" id="UP001589619">
    <property type="component" value="Unassembled WGS sequence"/>
</dbReference>
<evidence type="ECO:0000313" key="2">
    <source>
        <dbReference type="Proteomes" id="UP001589619"/>
    </source>
</evidence>
<accession>A0ABV5W4L4</accession>
<comment type="caution">
    <text evidence="1">The sequence shown here is derived from an EMBL/GenBank/DDBJ whole genome shotgun (WGS) entry which is preliminary data.</text>
</comment>
<protein>
    <submittedName>
        <fullName evidence="1">Uncharacterized protein</fullName>
    </submittedName>
</protein>
<name>A0ABV5W4L4_9BACL</name>
<dbReference type="RefSeq" id="WP_344908187.1">
    <property type="nucleotide sequence ID" value="NZ_BAAAYO010000006.1"/>
</dbReference>
<evidence type="ECO:0000313" key="1">
    <source>
        <dbReference type="EMBL" id="MFB9755351.1"/>
    </source>
</evidence>
<proteinExistence type="predicted"/>
<keyword evidence="2" id="KW-1185">Reference proteome</keyword>
<reference evidence="1 2" key="1">
    <citation type="submission" date="2024-09" db="EMBL/GenBank/DDBJ databases">
        <authorList>
            <person name="Sun Q."/>
            <person name="Mori K."/>
        </authorList>
    </citation>
    <scope>NUCLEOTIDE SEQUENCE [LARGE SCALE GENOMIC DNA]</scope>
    <source>
        <strain evidence="1 2">JCM 12520</strain>
    </source>
</reference>
<gene>
    <name evidence="1" type="ORF">ACFFNY_27565</name>
</gene>